<feature type="region of interest" description="Disordered" evidence="1">
    <location>
        <begin position="58"/>
        <end position="84"/>
    </location>
</feature>
<dbReference type="Proteomes" id="UP000050741">
    <property type="component" value="Unassembled WGS sequence"/>
</dbReference>
<protein>
    <submittedName>
        <fullName evidence="3">Ovule protein</fullName>
    </submittedName>
</protein>
<sequence>MKASRYPDEQNKDNTKHSSPWRTFTRSLSNTFLGKTDQRAWHTTAALHLLKKFHTNGIKKQREKMTNRNKKAIGRSSRSDLGGH</sequence>
<name>A0A183CKJ2_GLOPA</name>
<dbReference type="AlphaFoldDB" id="A0A183CKJ2"/>
<feature type="compositionally biased region" description="Basic and acidic residues" evidence="1">
    <location>
        <begin position="1"/>
        <end position="16"/>
    </location>
</feature>
<keyword evidence="2" id="KW-1185">Reference proteome</keyword>
<dbReference type="WBParaSite" id="GPLIN_001339800">
    <property type="protein sequence ID" value="GPLIN_001339800"/>
    <property type="gene ID" value="GPLIN_001339800"/>
</dbReference>
<organism evidence="2 3">
    <name type="scientific">Globodera pallida</name>
    <name type="common">Potato cyst nematode worm</name>
    <name type="synonym">Heterodera pallida</name>
    <dbReference type="NCBI Taxonomy" id="36090"/>
    <lineage>
        <taxon>Eukaryota</taxon>
        <taxon>Metazoa</taxon>
        <taxon>Ecdysozoa</taxon>
        <taxon>Nematoda</taxon>
        <taxon>Chromadorea</taxon>
        <taxon>Rhabditida</taxon>
        <taxon>Tylenchina</taxon>
        <taxon>Tylenchomorpha</taxon>
        <taxon>Tylenchoidea</taxon>
        <taxon>Heteroderidae</taxon>
        <taxon>Heteroderinae</taxon>
        <taxon>Globodera</taxon>
    </lineage>
</organism>
<reference evidence="3" key="2">
    <citation type="submission" date="2016-06" db="UniProtKB">
        <authorList>
            <consortium name="WormBaseParasite"/>
        </authorList>
    </citation>
    <scope>IDENTIFICATION</scope>
</reference>
<feature type="region of interest" description="Disordered" evidence="1">
    <location>
        <begin position="1"/>
        <end position="22"/>
    </location>
</feature>
<evidence type="ECO:0000256" key="1">
    <source>
        <dbReference type="SAM" id="MobiDB-lite"/>
    </source>
</evidence>
<reference evidence="2" key="1">
    <citation type="submission" date="2014-05" db="EMBL/GenBank/DDBJ databases">
        <title>The genome and life-stage specific transcriptomes of Globodera pallida elucidate key aspects of plant parasitism by a cyst nematode.</title>
        <authorList>
            <person name="Cotton J.A."/>
            <person name="Lilley C.J."/>
            <person name="Jones L.M."/>
            <person name="Kikuchi T."/>
            <person name="Reid A.J."/>
            <person name="Thorpe P."/>
            <person name="Tsai I.J."/>
            <person name="Beasley H."/>
            <person name="Blok V."/>
            <person name="Cock P.J.A."/>
            <person name="Van den Akker S.E."/>
            <person name="Holroyd N."/>
            <person name="Hunt M."/>
            <person name="Mantelin S."/>
            <person name="Naghra H."/>
            <person name="Pain A."/>
            <person name="Palomares-Rius J.E."/>
            <person name="Zarowiecki M."/>
            <person name="Berriman M."/>
            <person name="Jones J.T."/>
            <person name="Urwin P.E."/>
        </authorList>
    </citation>
    <scope>NUCLEOTIDE SEQUENCE [LARGE SCALE GENOMIC DNA]</scope>
    <source>
        <strain evidence="2">Lindley</strain>
    </source>
</reference>
<accession>A0A183CKJ2</accession>
<proteinExistence type="predicted"/>
<evidence type="ECO:0000313" key="3">
    <source>
        <dbReference type="WBParaSite" id="GPLIN_001339800"/>
    </source>
</evidence>
<evidence type="ECO:0000313" key="2">
    <source>
        <dbReference type="Proteomes" id="UP000050741"/>
    </source>
</evidence>
<feature type="compositionally biased region" description="Basic residues" evidence="1">
    <location>
        <begin position="58"/>
        <end position="73"/>
    </location>
</feature>